<dbReference type="EMBL" id="PEJG01000001">
    <property type="protein sequence ID" value="PIH11354.1"/>
    <property type="molecule type" value="Genomic_DNA"/>
</dbReference>
<keyword evidence="4" id="KW-0808">Transferase</keyword>
<comment type="subcellular location">
    <subcellularLocation>
        <location evidence="1">Cytoplasm</location>
    </subcellularLocation>
</comment>
<proteinExistence type="predicted"/>
<dbReference type="FunFam" id="2.70.70.10:FF:000001">
    <property type="entry name" value="PTS system glucose-specific IIA component"/>
    <property type="match status" value="1"/>
</dbReference>
<dbReference type="PANTHER" id="PTHR45008:SF1">
    <property type="entry name" value="PTS SYSTEM GLUCOSE-SPECIFIC EIIA COMPONENT"/>
    <property type="match status" value="1"/>
</dbReference>
<dbReference type="SUPFAM" id="SSF51261">
    <property type="entry name" value="Duplicated hybrid motif"/>
    <property type="match status" value="1"/>
</dbReference>
<evidence type="ECO:0000259" key="13">
    <source>
        <dbReference type="PROSITE" id="PS51093"/>
    </source>
</evidence>
<dbReference type="PANTHER" id="PTHR45008">
    <property type="entry name" value="PTS SYSTEM GLUCOSE-SPECIFIC EIIA COMPONENT"/>
    <property type="match status" value="1"/>
</dbReference>
<evidence type="ECO:0000313" key="18">
    <source>
        <dbReference type="Proteomes" id="UP000648077"/>
    </source>
</evidence>
<dbReference type="EMBL" id="JADPYN010000002">
    <property type="protein sequence ID" value="MBF9302910.1"/>
    <property type="molecule type" value="Genomic_DNA"/>
</dbReference>
<dbReference type="GO" id="GO:0005737">
    <property type="term" value="C:cytoplasm"/>
    <property type="evidence" value="ECO:0007669"/>
    <property type="project" value="UniProtKB-SubCell"/>
</dbReference>
<comment type="subunit">
    <text evidence="8">Heterodimer with glycerol kinase (glpk).</text>
</comment>
<dbReference type="Proteomes" id="UP000648077">
    <property type="component" value="Unassembled WGS sequence"/>
</dbReference>
<reference evidence="14" key="2">
    <citation type="submission" date="2020-08" db="EMBL/GenBank/DDBJ databases">
        <title>Changes in the skin microbiome associated with squamous cell carcinoma in transplant recipients.</title>
        <authorList>
            <person name="Zaugg J."/>
            <person name="Krueger A."/>
            <person name="Lachner N."/>
        </authorList>
    </citation>
    <scope>NUCLEOTIDE SEQUENCE</scope>
    <source>
        <strain evidence="14">R5988</strain>
    </source>
</reference>
<dbReference type="GO" id="GO:0009401">
    <property type="term" value="P:phosphoenolpyruvate-dependent sugar phosphotransferase system"/>
    <property type="evidence" value="ECO:0007669"/>
    <property type="project" value="UniProtKB-KW"/>
</dbReference>
<dbReference type="OMA" id="KMVAPCD"/>
<keyword evidence="3 14" id="KW-0762">Sugar transport</keyword>
<reference evidence="15" key="3">
    <citation type="submission" date="2020-11" db="EMBL/GenBank/DDBJ databases">
        <title>Molecular epidemiology and genomic profiles of multidrug-resistant bacteria collected from clinical sources in South Africa.</title>
        <authorList>
            <person name="Asante J."/>
            <person name="Amoako D.G."/>
        </authorList>
    </citation>
    <scope>NUCLEOTIDE SEQUENCE</scope>
    <source>
        <strain evidence="15">C68</strain>
    </source>
</reference>
<dbReference type="GO" id="GO:0016301">
    <property type="term" value="F:kinase activity"/>
    <property type="evidence" value="ECO:0007669"/>
    <property type="project" value="UniProtKB-KW"/>
</dbReference>
<sequence length="166" mass="18136">MFKKLFGKAKEVDKNIKIYAPLTGEYVKIEDIPDPVFAQKMMGEGFGINPTEGEVVSPIEGKVDNVFPTKHAVGLKAENGLELLVHIGLDTVQLDGKGFEVLVESGDDIKIGDPLIRFDLEYINNNAKSIISPIIITNSDQTESIHIEDVQAVVKGETQVIDVTVS</sequence>
<dbReference type="InterPro" id="IPR001127">
    <property type="entry name" value="PTS_EIIA_1_perm"/>
</dbReference>
<dbReference type="NCBIfam" id="TIGR00830">
    <property type="entry name" value="PTBA"/>
    <property type="match status" value="1"/>
</dbReference>
<dbReference type="InterPro" id="IPR011055">
    <property type="entry name" value="Dup_hybrid_motif"/>
</dbReference>
<gene>
    <name evidence="16" type="ORF">CTJ08_00510</name>
    <name evidence="14" type="ORF">H3963_13435</name>
    <name evidence="15" type="ORF">I3V53_02240</name>
</gene>
<dbReference type="InterPro" id="IPR050890">
    <property type="entry name" value="PTS_EIIA_component"/>
</dbReference>
<evidence type="ECO:0000256" key="6">
    <source>
        <dbReference type="ARBA" id="ARBA00022777"/>
    </source>
</evidence>
<evidence type="ECO:0000256" key="9">
    <source>
        <dbReference type="ARBA" id="ARBA00039163"/>
    </source>
</evidence>
<organism evidence="14 18">
    <name type="scientific">Staphylococcus epidermidis</name>
    <dbReference type="NCBI Taxonomy" id="1282"/>
    <lineage>
        <taxon>Bacteria</taxon>
        <taxon>Bacillati</taxon>
        <taxon>Bacillota</taxon>
        <taxon>Bacilli</taxon>
        <taxon>Bacillales</taxon>
        <taxon>Staphylococcaceae</taxon>
        <taxon>Staphylococcus</taxon>
    </lineage>
</organism>
<comment type="function">
    <text evidence="7">The phosphoenolpyruvate-dependent sugar phosphotransferase system (sugar PTS), a major carbohydrate active transport system, catalyzes the phosphorylation of incoming sugar substrates concomitantly with their translocation across the cell membrane. The enzyme II complex composed of PtsG and Crr is involved in glucose transport.</text>
</comment>
<dbReference type="KEGG" id="seps:DP17_81"/>
<keyword evidence="5" id="KW-0598">Phosphotransferase system</keyword>
<evidence type="ECO:0000256" key="11">
    <source>
        <dbReference type="ARBA" id="ARBA00042526"/>
    </source>
</evidence>
<evidence type="ECO:0000256" key="5">
    <source>
        <dbReference type="ARBA" id="ARBA00022683"/>
    </source>
</evidence>
<keyword evidence="2" id="KW-0813">Transport</keyword>
<dbReference type="Proteomes" id="UP000228502">
    <property type="component" value="Unassembled WGS sequence"/>
</dbReference>
<accession>A0A0N1ECQ8</accession>
<evidence type="ECO:0000256" key="10">
    <source>
        <dbReference type="ARBA" id="ARBA00042296"/>
    </source>
</evidence>
<reference evidence="16 17" key="1">
    <citation type="submission" date="2017-10" db="EMBL/GenBank/DDBJ databases">
        <title>genome sequences of Staph epi in chlorhexidine trial.</title>
        <authorList>
            <person name="Greninger A.L."/>
            <person name="Addetia A."/>
            <person name="Qin X."/>
            <person name="Zerr D."/>
        </authorList>
    </citation>
    <scope>NUCLEOTIDE SEQUENCE [LARGE SCALE GENOMIC DNA]</scope>
    <source>
        <strain evidence="16 17">SCH-17</strain>
    </source>
</reference>
<feature type="domain" description="PTS EIIA type-1" evidence="13">
    <location>
        <begin position="34"/>
        <end position="138"/>
    </location>
</feature>
<protein>
    <recommendedName>
        <fullName evidence="9">PTS system glucose-specific EIIA component</fullName>
    </recommendedName>
    <alternativeName>
        <fullName evidence="12">EIIA-Glc</fullName>
    </alternativeName>
    <alternativeName>
        <fullName evidence="11">EIII-Glc</fullName>
    </alternativeName>
    <alternativeName>
        <fullName evidence="10">Glucose-specific phosphotransferase enzyme IIA component</fullName>
    </alternativeName>
</protein>
<dbReference type="RefSeq" id="WP_001831133.1">
    <property type="nucleotide sequence ID" value="NZ_AP019721.1"/>
</dbReference>
<keyword evidence="6" id="KW-0418">Kinase</keyword>
<dbReference type="Pfam" id="PF00358">
    <property type="entry name" value="PTS_EIIA_1"/>
    <property type="match status" value="1"/>
</dbReference>
<dbReference type="Gene3D" id="2.70.70.10">
    <property type="entry name" value="Glucose Permease (Domain IIA)"/>
    <property type="match status" value="1"/>
</dbReference>
<dbReference type="AlphaFoldDB" id="A0A0N1ECQ8"/>
<name>A0A0N1ECQ8_STAEP</name>
<evidence type="ECO:0000313" key="16">
    <source>
        <dbReference type="EMBL" id="PIH11354.1"/>
    </source>
</evidence>
<dbReference type="PROSITE" id="PS51093">
    <property type="entry name" value="PTS_EIIA_TYPE_1"/>
    <property type="match status" value="1"/>
</dbReference>
<evidence type="ECO:0000256" key="7">
    <source>
        <dbReference type="ARBA" id="ARBA00037252"/>
    </source>
</evidence>
<evidence type="ECO:0000256" key="12">
    <source>
        <dbReference type="ARBA" id="ARBA00042873"/>
    </source>
</evidence>
<comment type="caution">
    <text evidence="14">The sequence shown here is derived from an EMBL/GenBank/DDBJ whole genome shotgun (WGS) entry which is preliminary data.</text>
</comment>
<dbReference type="SMR" id="A0A0N1ECQ8"/>
<dbReference type="OrthoDB" id="92465at2"/>
<dbReference type="PROSITE" id="PS00371">
    <property type="entry name" value="PTS_EIIA_TYPE_1_HIS"/>
    <property type="match status" value="1"/>
</dbReference>
<evidence type="ECO:0000256" key="4">
    <source>
        <dbReference type="ARBA" id="ARBA00022679"/>
    </source>
</evidence>
<evidence type="ECO:0000256" key="2">
    <source>
        <dbReference type="ARBA" id="ARBA00022448"/>
    </source>
</evidence>
<dbReference type="GeneID" id="50018762"/>
<evidence type="ECO:0000313" key="17">
    <source>
        <dbReference type="Proteomes" id="UP000228502"/>
    </source>
</evidence>
<dbReference type="EMBL" id="JACGQI010000045">
    <property type="protein sequence ID" value="MBF2231397.1"/>
    <property type="molecule type" value="Genomic_DNA"/>
</dbReference>
<dbReference type="Proteomes" id="UP000622362">
    <property type="component" value="Unassembled WGS sequence"/>
</dbReference>
<evidence type="ECO:0000256" key="3">
    <source>
        <dbReference type="ARBA" id="ARBA00022597"/>
    </source>
</evidence>
<evidence type="ECO:0000256" key="8">
    <source>
        <dbReference type="ARBA" id="ARBA00038632"/>
    </source>
</evidence>
<evidence type="ECO:0000313" key="15">
    <source>
        <dbReference type="EMBL" id="MBF9302910.1"/>
    </source>
</evidence>
<evidence type="ECO:0000256" key="1">
    <source>
        <dbReference type="ARBA" id="ARBA00004496"/>
    </source>
</evidence>
<evidence type="ECO:0000313" key="14">
    <source>
        <dbReference type="EMBL" id="MBF2231397.1"/>
    </source>
</evidence>